<dbReference type="Proteomes" id="UP000018227">
    <property type="component" value="Unassembled WGS sequence"/>
</dbReference>
<proteinExistence type="predicted"/>
<accession>V2Y3A4</accession>
<reference evidence="1 2" key="1">
    <citation type="submission" date="2013-06" db="EMBL/GenBank/DDBJ databases">
        <authorList>
            <person name="Weinstock G."/>
            <person name="Sodergren E."/>
            <person name="Clifton S."/>
            <person name="Fulton L."/>
            <person name="Fulton B."/>
            <person name="Courtney L."/>
            <person name="Fronick C."/>
            <person name="Harrison M."/>
            <person name="Strong C."/>
            <person name="Farmer C."/>
            <person name="Delahaunty K."/>
            <person name="Markovic C."/>
            <person name="Hall O."/>
            <person name="Minx P."/>
            <person name="Tomlinson C."/>
            <person name="Mitreva M."/>
            <person name="Nelson J."/>
            <person name="Hou S."/>
            <person name="Wollam A."/>
            <person name="Pepin K.H."/>
            <person name="Johnson M."/>
            <person name="Bhonagiri V."/>
            <person name="Nash W.E."/>
            <person name="Warren W."/>
            <person name="Chinwalla A."/>
            <person name="Mardis E.R."/>
            <person name="Wilson R.K."/>
        </authorList>
    </citation>
    <scope>NUCLEOTIDE SEQUENCE [LARGE SCALE GENOMIC DNA]</scope>
    <source>
        <strain evidence="1 2">ATCC 51271</strain>
    </source>
</reference>
<dbReference type="OrthoDB" id="1495276at2"/>
<comment type="caution">
    <text evidence="1">The sequence shown here is derived from an EMBL/GenBank/DDBJ whole genome shotgun (WGS) entry which is preliminary data.</text>
</comment>
<organism evidence="1 2">
    <name type="scientific">Catonella morbi ATCC 51271</name>
    <dbReference type="NCBI Taxonomy" id="592026"/>
    <lineage>
        <taxon>Bacteria</taxon>
        <taxon>Bacillati</taxon>
        <taxon>Bacillota</taxon>
        <taxon>Clostridia</taxon>
        <taxon>Lachnospirales</taxon>
        <taxon>Lachnospiraceae</taxon>
        <taxon>Catonella</taxon>
    </lineage>
</organism>
<evidence type="ECO:0000313" key="2">
    <source>
        <dbReference type="Proteomes" id="UP000018227"/>
    </source>
</evidence>
<dbReference type="HOGENOM" id="CLU_103694_0_0_9"/>
<gene>
    <name evidence="1" type="ORF">GCWU0000282_002295</name>
</gene>
<dbReference type="eggNOG" id="ENOG502Z970">
    <property type="taxonomic scope" value="Bacteria"/>
</dbReference>
<dbReference type="AlphaFoldDB" id="V2Y3A4"/>
<protein>
    <recommendedName>
        <fullName evidence="3">L-2-amino-thiazoline-4-carboxylic acid hydrolase</fullName>
    </recommendedName>
</protein>
<keyword evidence="2" id="KW-1185">Reference proteome</keyword>
<dbReference type="InterPro" id="IPR026002">
    <property type="entry name" value="ATC_hydrolase-like"/>
</dbReference>
<name>V2Y3A4_9FIRM</name>
<evidence type="ECO:0000313" key="1">
    <source>
        <dbReference type="EMBL" id="ESL02161.1"/>
    </source>
</evidence>
<dbReference type="Pfam" id="PF14196">
    <property type="entry name" value="ATC_hydrolase"/>
    <property type="match status" value="1"/>
</dbReference>
<dbReference type="EMBL" id="ACIL03000016">
    <property type="protein sequence ID" value="ESL02161.1"/>
    <property type="molecule type" value="Genomic_DNA"/>
</dbReference>
<dbReference type="RefSeq" id="WP_023355155.1">
    <property type="nucleotide sequence ID" value="NZ_KI535369.1"/>
</dbReference>
<dbReference type="STRING" id="592026.GCWU0000282_002295"/>
<evidence type="ECO:0008006" key="3">
    <source>
        <dbReference type="Google" id="ProtNLM"/>
    </source>
</evidence>
<sequence length="238" mass="27896">MHEYYHKNKAKLKKDMNKMLSLISGELEEASGKKYKEIIEEIWIYYENELLDKFPYIGGDKVSGTRDLTGAYCFVAMGEVLKKYGTGIDEIGKIMVLSYERLAYKMSPIVRKIFRKLAKNTKLLNKIFLKRDAKNEKNVSKYPDSFKTKTKIPPEEGYDFSFHNIACPLANFAKQYGYEEYMPYLCNLDYVMLGVMGIPLFREHTCFEDGDYCDFKIKNDAKPLPYWPPVFRQEEGYK</sequence>